<name>H1PY64_9FUSO</name>
<evidence type="ECO:0008006" key="3">
    <source>
        <dbReference type="Google" id="ProtNLM"/>
    </source>
</evidence>
<proteinExistence type="predicted"/>
<dbReference type="EMBL" id="AGWJ02000034">
    <property type="protein sequence ID" value="EHO77364.1"/>
    <property type="molecule type" value="Genomic_DNA"/>
</dbReference>
<organism evidence="1 2">
    <name type="scientific">Fusobacterium ulcerans 12-1B</name>
    <dbReference type="NCBI Taxonomy" id="457404"/>
    <lineage>
        <taxon>Bacteria</taxon>
        <taxon>Fusobacteriati</taxon>
        <taxon>Fusobacteriota</taxon>
        <taxon>Fusobacteriia</taxon>
        <taxon>Fusobacteriales</taxon>
        <taxon>Fusobacteriaceae</taxon>
        <taxon>Fusobacterium</taxon>
    </lineage>
</organism>
<comment type="caution">
    <text evidence="1">The sequence shown here is derived from an EMBL/GenBank/DDBJ whole genome shotgun (WGS) entry which is preliminary data.</text>
</comment>
<dbReference type="RefSeq" id="WP_008699262.1">
    <property type="nucleotide sequence ID" value="NZ_KE161011.1"/>
</dbReference>
<dbReference type="Proteomes" id="UP000003233">
    <property type="component" value="Unassembled WGS sequence"/>
</dbReference>
<dbReference type="HOGENOM" id="CLU_066824_2_0_0"/>
<keyword evidence="2" id="KW-1185">Reference proteome</keyword>
<gene>
    <name evidence="1" type="ORF">HMPREF0402_03357</name>
</gene>
<evidence type="ECO:0000313" key="2">
    <source>
        <dbReference type="Proteomes" id="UP000003233"/>
    </source>
</evidence>
<dbReference type="PATRIC" id="fig|457404.5.peg.3356"/>
<dbReference type="InterPro" id="IPR032315">
    <property type="entry name" value="DUF4846"/>
</dbReference>
<sequence length="266" mass="30735">MKKIVVFILFILHAMTFSKNLIVKDGETISSRFLVPSEYEREYYPEDSFGTYLRSLKLKEMGAPVLLYDGREKFVQSYISVIDMPILPQDLIQCADALIKLRAEYLYSQKKYDEISFDLTNGMKVPFSKFMNGERIKVSGNKTVWIKGKYKTGHGREVFDEYLKFIYTYAGTLSLSRELNKADIKDIKIGDVFIQGGSPGHAVIVVDIAVNRKTGEKIMMLAQSYMPSQELHILKSIFDISPWYKIEDEKLVTPEWLFEKGSLKKW</sequence>
<accession>H1PY64</accession>
<dbReference type="AlphaFoldDB" id="H1PY64"/>
<dbReference type="BioCyc" id="FSP457404-HMP:GTSQ-3404-MONOMER"/>
<protein>
    <recommendedName>
        <fullName evidence="3">DUF4846 domain-containing protein</fullName>
    </recommendedName>
</protein>
<evidence type="ECO:0000313" key="1">
    <source>
        <dbReference type="EMBL" id="EHO77364.1"/>
    </source>
</evidence>
<dbReference type="Pfam" id="PF16138">
    <property type="entry name" value="DUF4846"/>
    <property type="match status" value="1"/>
</dbReference>
<reference evidence="1 2" key="1">
    <citation type="submission" date="2012-07" db="EMBL/GenBank/DDBJ databases">
        <title>The Genome Sequence of Fusobacterium ulcerans 12_1B.</title>
        <authorList>
            <consortium name="The Broad Institute Genome Sequencing Platform"/>
            <person name="Earl A."/>
            <person name="Ward D."/>
            <person name="Feldgarden M."/>
            <person name="Gevers D."/>
            <person name="Strauss J."/>
            <person name="Ambrose C.E."/>
            <person name="Allen-Vercoe E."/>
            <person name="Walker B."/>
            <person name="Young S.K."/>
            <person name="Zeng Q."/>
            <person name="Gargeya S."/>
            <person name="Fitzgerald M."/>
            <person name="Haas B."/>
            <person name="Abouelleil A."/>
            <person name="Alvarado L."/>
            <person name="Arachchi H.M."/>
            <person name="Berlin A.M."/>
            <person name="Chapman S.B."/>
            <person name="Goldberg J."/>
            <person name="Griggs A."/>
            <person name="Gujja S."/>
            <person name="Hansen M."/>
            <person name="Howarth C."/>
            <person name="Imamovic A."/>
            <person name="Larimer J."/>
            <person name="McCowen C."/>
            <person name="Montmayeur A."/>
            <person name="Murphy C."/>
            <person name="Neiman D."/>
            <person name="Pearson M."/>
            <person name="Priest M."/>
            <person name="Roberts A."/>
            <person name="Saif S."/>
            <person name="Shea T."/>
            <person name="Sisk P."/>
            <person name="Sykes S."/>
            <person name="Wortman J."/>
            <person name="Nusbaum C."/>
            <person name="Birren B."/>
        </authorList>
    </citation>
    <scope>NUCLEOTIDE SEQUENCE [LARGE SCALE GENOMIC DNA]</scope>
    <source>
        <strain evidence="1 2">12_1B</strain>
    </source>
</reference>